<dbReference type="SUPFAM" id="SSF53383">
    <property type="entry name" value="PLP-dependent transferases"/>
    <property type="match status" value="1"/>
</dbReference>
<dbReference type="InterPro" id="IPR019798">
    <property type="entry name" value="Ser_HO-MeTrfase_PLP_BS"/>
</dbReference>
<feature type="binding site" evidence="10">
    <location>
        <begin position="126"/>
        <end position="128"/>
    </location>
    <ligand>
        <name>(6S)-5,6,7,8-tetrahydrofolate</name>
        <dbReference type="ChEBI" id="CHEBI:57453"/>
    </ligand>
</feature>
<dbReference type="HAMAP" id="MF_00051">
    <property type="entry name" value="SHMT"/>
    <property type="match status" value="1"/>
</dbReference>
<dbReference type="GO" id="GO:0030170">
    <property type="term" value="F:pyridoxal phosphate binding"/>
    <property type="evidence" value="ECO:0007669"/>
    <property type="project" value="UniProtKB-UniRule"/>
</dbReference>
<keyword evidence="7 10" id="KW-0808">Transferase</keyword>
<dbReference type="STRING" id="551115.Aazo_4898"/>
<keyword evidence="5 10" id="KW-0963">Cytoplasm</keyword>
<dbReference type="GO" id="GO:0032259">
    <property type="term" value="P:methylation"/>
    <property type="evidence" value="ECO:0007669"/>
    <property type="project" value="UniProtKB-KW"/>
</dbReference>
<dbReference type="PROSITE" id="PS00096">
    <property type="entry name" value="SHMT"/>
    <property type="match status" value="1"/>
</dbReference>
<dbReference type="NCBIfam" id="NF000586">
    <property type="entry name" value="PRK00011.1"/>
    <property type="match status" value="1"/>
</dbReference>
<dbReference type="Pfam" id="PF00464">
    <property type="entry name" value="SHMT"/>
    <property type="match status" value="1"/>
</dbReference>
<dbReference type="UniPathway" id="UPA00193"/>
<dbReference type="GO" id="GO:0019264">
    <property type="term" value="P:glycine biosynthetic process from serine"/>
    <property type="evidence" value="ECO:0007669"/>
    <property type="project" value="UniProtKB-UniRule"/>
</dbReference>
<evidence type="ECO:0000256" key="7">
    <source>
        <dbReference type="ARBA" id="ARBA00022679"/>
    </source>
</evidence>
<dbReference type="PANTHER" id="PTHR11680">
    <property type="entry name" value="SERINE HYDROXYMETHYLTRANSFERASE"/>
    <property type="match status" value="1"/>
</dbReference>
<evidence type="ECO:0000256" key="11">
    <source>
        <dbReference type="PIRSR" id="PIRSR000412-50"/>
    </source>
</evidence>
<accession>D7DYF6</accession>
<dbReference type="InterPro" id="IPR049943">
    <property type="entry name" value="Ser_HO-MeTrfase-like"/>
</dbReference>
<dbReference type="GO" id="GO:0004372">
    <property type="term" value="F:glycine hydroxymethyltransferase activity"/>
    <property type="evidence" value="ECO:0007669"/>
    <property type="project" value="UniProtKB-UniRule"/>
</dbReference>
<dbReference type="InterPro" id="IPR015422">
    <property type="entry name" value="PyrdxlP-dep_Trfase_small"/>
</dbReference>
<dbReference type="InterPro" id="IPR039429">
    <property type="entry name" value="SHMT-like_dom"/>
</dbReference>
<feature type="binding site" evidence="10">
    <location>
        <begin position="355"/>
        <end position="357"/>
    </location>
    <ligand>
        <name>(6S)-5,6,7,8-tetrahydrofolate</name>
        <dbReference type="ChEBI" id="CHEBI:57453"/>
    </ligand>
</feature>
<dbReference type="UniPathway" id="UPA00288">
    <property type="reaction ID" value="UER01023"/>
</dbReference>
<organism evidence="13 14">
    <name type="scientific">Nostoc azollae (strain 0708)</name>
    <name type="common">Anabaena azollae (strain 0708)</name>
    <dbReference type="NCBI Taxonomy" id="551115"/>
    <lineage>
        <taxon>Bacteria</taxon>
        <taxon>Bacillati</taxon>
        <taxon>Cyanobacteriota</taxon>
        <taxon>Cyanophyceae</taxon>
        <taxon>Nostocales</taxon>
        <taxon>Nostocaceae</taxon>
        <taxon>Trichormus</taxon>
    </lineage>
</organism>
<dbReference type="GO" id="GO:0005829">
    <property type="term" value="C:cytosol"/>
    <property type="evidence" value="ECO:0007669"/>
    <property type="project" value="TreeGrafter"/>
</dbReference>
<evidence type="ECO:0000256" key="9">
    <source>
        <dbReference type="ARBA" id="ARBA00054606"/>
    </source>
</evidence>
<dbReference type="AlphaFoldDB" id="D7DYF6"/>
<dbReference type="KEGG" id="naz:Aazo_4898"/>
<keyword evidence="6 10" id="KW-0554">One-carbon metabolism</keyword>
<evidence type="ECO:0000313" key="13">
    <source>
        <dbReference type="EMBL" id="ADI66034.1"/>
    </source>
</evidence>
<dbReference type="FunFam" id="3.40.640.10:FF:000001">
    <property type="entry name" value="Serine hydroxymethyltransferase"/>
    <property type="match status" value="1"/>
</dbReference>
<dbReference type="Gene3D" id="3.40.640.10">
    <property type="entry name" value="Type I PLP-dependent aspartate aminotransferase-like (Major domain)"/>
    <property type="match status" value="1"/>
</dbReference>
<feature type="modified residue" description="N6-(pyridoxal phosphate)lysine" evidence="10 11">
    <location>
        <position position="231"/>
    </location>
</feature>
<dbReference type="InterPro" id="IPR001085">
    <property type="entry name" value="Ser_HO-MeTrfase"/>
</dbReference>
<comment type="subcellular location">
    <subcellularLocation>
        <location evidence="2 10">Cytoplasm</location>
    </subcellularLocation>
</comment>
<feature type="binding site" evidence="10">
    <location>
        <position position="122"/>
    </location>
    <ligand>
        <name>(6S)-5,6,7,8-tetrahydrofolate</name>
        <dbReference type="ChEBI" id="CHEBI:57453"/>
    </ligand>
</feature>
<comment type="function">
    <text evidence="9">Catalyzes the reversible interconversion of serine and glycine with tetrahydrofolate (THF) serving as the one-carbon carrier. This reaction serves as the major source of one-carbon groups required for the biosynthesis of purines, thymidylate, methionine, and other important biomolecules. Also exhibits THF-independent aldolase activity toward beta-hydroxyamino acids, producing glycine and aldehydes, via a retro-aldol mechanism. Thus, is able to catalyze the cleavage of L-allo-threonine.</text>
</comment>
<dbReference type="PIRSF" id="PIRSF000412">
    <property type="entry name" value="SHMT"/>
    <property type="match status" value="1"/>
</dbReference>
<dbReference type="PANTHER" id="PTHR11680:SF35">
    <property type="entry name" value="SERINE HYDROXYMETHYLTRANSFERASE 1"/>
    <property type="match status" value="1"/>
</dbReference>
<gene>
    <name evidence="10" type="primary">glyA</name>
    <name evidence="13" type="ordered locus">Aazo_4898</name>
</gene>
<evidence type="ECO:0000256" key="3">
    <source>
        <dbReference type="ARBA" id="ARBA00006376"/>
    </source>
</evidence>
<dbReference type="RefSeq" id="WP_013193044.1">
    <property type="nucleotide sequence ID" value="NC_014248.1"/>
</dbReference>
<evidence type="ECO:0000256" key="1">
    <source>
        <dbReference type="ARBA" id="ARBA00001933"/>
    </source>
</evidence>
<dbReference type="InterPro" id="IPR015424">
    <property type="entry name" value="PyrdxlP-dep_Trfase"/>
</dbReference>
<dbReference type="GO" id="GO:0008168">
    <property type="term" value="F:methyltransferase activity"/>
    <property type="evidence" value="ECO:0007669"/>
    <property type="project" value="UniProtKB-KW"/>
</dbReference>
<evidence type="ECO:0000256" key="10">
    <source>
        <dbReference type="HAMAP-Rule" id="MF_00051"/>
    </source>
</evidence>
<dbReference type="EMBL" id="CP002059">
    <property type="protein sequence ID" value="ADI66034.1"/>
    <property type="molecule type" value="Genomic_DNA"/>
</dbReference>
<sequence>MNNNNSDLLKSADSAVSELINQELQRQRDHLELIASENFTSPSVLAAQGSILTNKYAEGLPGKRYYGGCEFVDKIEQIAIDRAKQLFGAAHANVQPHSGAQANFAVFLTLLEPGDTIMGMDLSHGGHLTHGSPVNVSGKWFKVRHYGVSRETEQLDYDQIRDLALKERPKLLICGYSAYPRIINFEKFRSIANEIGAYLLADIAHVAGLVATGHHPNPLPYCDVVTTTTHKTLRGPRGGLILTPDPELGKKLDKSVFPGTQGGPLEHVIAGKAVAFGEALKPEFTTYSGEVIENARALATQLQNRGLKLVSDGTDNHLILVDLRSIDMTGKKADQLLSGVNITANKNTVPFEPESPFITSGLRLGSPAMTTRGLGATEFREIGDIISDRLLDPGSDKVAKDCKQRVASLCNRFPLYPHLEIPQPVLA</sequence>
<dbReference type="EC" id="2.1.2.1" evidence="10"/>
<keyword evidence="10" id="KW-0028">Amino-acid biosynthesis</keyword>
<comment type="catalytic activity">
    <reaction evidence="10">
        <text>(6R)-5,10-methylene-5,6,7,8-tetrahydrofolate + glycine + H2O = (6S)-5,6,7,8-tetrahydrofolate + L-serine</text>
        <dbReference type="Rhea" id="RHEA:15481"/>
        <dbReference type="ChEBI" id="CHEBI:15377"/>
        <dbReference type="ChEBI" id="CHEBI:15636"/>
        <dbReference type="ChEBI" id="CHEBI:33384"/>
        <dbReference type="ChEBI" id="CHEBI:57305"/>
        <dbReference type="ChEBI" id="CHEBI:57453"/>
        <dbReference type="EC" id="2.1.2.1"/>
    </reaction>
</comment>
<reference evidence="13 14" key="1">
    <citation type="journal article" date="2010" name="PLoS ONE">
        <title>Genome erosion in a nitrogen-fixing vertically transmitted endosymbiotic multicellular cyanobacterium.</title>
        <authorList>
            <person name="Ran L."/>
            <person name="Larsson J."/>
            <person name="Vigil-Stenman T."/>
            <person name="Nylander J.A."/>
            <person name="Ininbergs K."/>
            <person name="Zheng W.W."/>
            <person name="Lapidus A."/>
            <person name="Lowry S."/>
            <person name="Haselkorn R."/>
            <person name="Bergman B."/>
        </authorList>
    </citation>
    <scope>NUCLEOTIDE SEQUENCE [LARGE SCALE GENOMIC DNA]</scope>
    <source>
        <strain evidence="13 14">0708</strain>
    </source>
</reference>
<name>D7DYF6_NOSA0</name>
<keyword evidence="13" id="KW-0489">Methyltransferase</keyword>
<feature type="domain" description="Serine hydroxymethyltransferase-like" evidence="12">
    <location>
        <begin position="9"/>
        <end position="386"/>
    </location>
</feature>
<comment type="caution">
    <text evidence="10">Lacks conserved residue(s) required for the propagation of feature annotation.</text>
</comment>
<keyword evidence="8 10" id="KW-0663">Pyridoxal phosphate</keyword>
<dbReference type="InterPro" id="IPR015421">
    <property type="entry name" value="PyrdxlP-dep_Trfase_major"/>
</dbReference>
<dbReference type="HOGENOM" id="CLU_022477_2_1_3"/>
<dbReference type="CDD" id="cd00378">
    <property type="entry name" value="SHMT"/>
    <property type="match status" value="1"/>
</dbReference>
<comment type="similarity">
    <text evidence="3 10">Belongs to the SHMT family.</text>
</comment>
<comment type="subunit">
    <text evidence="4 10">Homodimer.</text>
</comment>
<evidence type="ECO:0000259" key="12">
    <source>
        <dbReference type="Pfam" id="PF00464"/>
    </source>
</evidence>
<comment type="cofactor">
    <cofactor evidence="1 10 11">
        <name>pyridoxal 5'-phosphate</name>
        <dbReference type="ChEBI" id="CHEBI:597326"/>
    </cofactor>
</comment>
<dbReference type="GO" id="GO:0035999">
    <property type="term" value="P:tetrahydrofolate interconversion"/>
    <property type="evidence" value="ECO:0007669"/>
    <property type="project" value="UniProtKB-UniRule"/>
</dbReference>
<evidence type="ECO:0000256" key="8">
    <source>
        <dbReference type="ARBA" id="ARBA00022898"/>
    </source>
</evidence>
<dbReference type="Gene3D" id="3.90.1150.10">
    <property type="entry name" value="Aspartate Aminotransferase, domain 1"/>
    <property type="match status" value="1"/>
</dbReference>
<proteinExistence type="inferred from homology"/>
<dbReference type="eggNOG" id="COG0112">
    <property type="taxonomic scope" value="Bacteria"/>
</dbReference>
<evidence type="ECO:0000256" key="4">
    <source>
        <dbReference type="ARBA" id="ARBA00011738"/>
    </source>
</evidence>
<dbReference type="Proteomes" id="UP000001511">
    <property type="component" value="Chromosome"/>
</dbReference>
<protein>
    <recommendedName>
        <fullName evidence="10">Serine hydroxymethyltransferase</fullName>
        <shortName evidence="10">SHMT</shortName>
        <shortName evidence="10">Serine methylase</shortName>
        <ecNumber evidence="10">2.1.2.1</ecNumber>
    </recommendedName>
</protein>
<keyword evidence="14" id="KW-1185">Reference proteome</keyword>
<evidence type="ECO:0000256" key="5">
    <source>
        <dbReference type="ARBA" id="ARBA00022490"/>
    </source>
</evidence>
<evidence type="ECO:0000313" key="14">
    <source>
        <dbReference type="Proteomes" id="UP000001511"/>
    </source>
</evidence>
<comment type="pathway">
    <text evidence="10">Amino-acid biosynthesis; glycine biosynthesis; glycine from L-serine: step 1/1.</text>
</comment>
<evidence type="ECO:0000256" key="6">
    <source>
        <dbReference type="ARBA" id="ARBA00022563"/>
    </source>
</evidence>
<dbReference type="OrthoDB" id="9803846at2"/>
<evidence type="ECO:0000256" key="2">
    <source>
        <dbReference type="ARBA" id="ARBA00004496"/>
    </source>
</evidence>
<feature type="site" description="Plays an important role in substrate specificity" evidence="10">
    <location>
        <position position="230"/>
    </location>
</feature>
<comment type="pathway">
    <text evidence="10">One-carbon metabolism; tetrahydrofolate interconversion.</text>
</comment>